<evidence type="ECO:0000313" key="2">
    <source>
        <dbReference type="EMBL" id="QPS32777.1"/>
    </source>
</evidence>
<dbReference type="GO" id="GO:0005829">
    <property type="term" value="C:cytosol"/>
    <property type="evidence" value="ECO:0007669"/>
    <property type="project" value="TreeGrafter"/>
</dbReference>
<dbReference type="KEGG" id="bcau:I6G59_12375"/>
<dbReference type="PANTHER" id="PTHR11803">
    <property type="entry name" value="2-IMINOBUTANOATE/2-IMINOPROPANOATE DEAMINASE RIDA"/>
    <property type="match status" value="1"/>
</dbReference>
<proteinExistence type="predicted"/>
<dbReference type="RefSeq" id="WP_095375606.1">
    <property type="nucleotide sequence ID" value="NZ_CP065682.1"/>
</dbReference>
<gene>
    <name evidence="1" type="ORF">B8X04_04980</name>
    <name evidence="2" type="ORF">I6G59_12375</name>
</gene>
<reference evidence="2 4" key="2">
    <citation type="submission" date="2020-12" db="EMBL/GenBank/DDBJ databases">
        <title>FDA dAtabase for Regulatory Grade micrObial Sequences (FDA-ARGOS): Supporting development and validation of Infectious Disease Dx tests.</title>
        <authorList>
            <person name="Sproer C."/>
            <person name="Gronow S."/>
            <person name="Severitt S."/>
            <person name="Schroder I."/>
            <person name="Tallon L."/>
            <person name="Sadzewicz L."/>
            <person name="Zhao X."/>
            <person name="Boylan J."/>
            <person name="Ott S."/>
            <person name="Bowen H."/>
            <person name="Vavikolanu K."/>
            <person name="Mehta A."/>
            <person name="Aluvathingal J."/>
            <person name="Nadendla S."/>
            <person name="Lowell S."/>
            <person name="Myers T."/>
            <person name="Yan Y."/>
            <person name="Sichtig H."/>
        </authorList>
    </citation>
    <scope>NUCLEOTIDE SEQUENCE [LARGE SCALE GENOMIC DNA]</scope>
    <source>
        <strain evidence="2 4">FDAARGOS_902</strain>
    </source>
</reference>
<evidence type="ECO:0000313" key="3">
    <source>
        <dbReference type="Proteomes" id="UP000216867"/>
    </source>
</evidence>
<dbReference type="PANTHER" id="PTHR11803:SF44">
    <property type="entry name" value="RUTC FAMILY PROTEIN YJGH"/>
    <property type="match status" value="1"/>
</dbReference>
<dbReference type="InterPro" id="IPR035959">
    <property type="entry name" value="RutC-like_sf"/>
</dbReference>
<dbReference type="InterPro" id="IPR006175">
    <property type="entry name" value="YjgF/YER057c/UK114"/>
</dbReference>
<name>A0A269ZFV2_9MICO</name>
<evidence type="ECO:0000313" key="4">
    <source>
        <dbReference type="Proteomes" id="UP000594979"/>
    </source>
</evidence>
<accession>A0A269ZFV2</accession>
<dbReference type="GO" id="GO:0019239">
    <property type="term" value="F:deaminase activity"/>
    <property type="evidence" value="ECO:0007669"/>
    <property type="project" value="TreeGrafter"/>
</dbReference>
<dbReference type="SUPFAM" id="SSF55298">
    <property type="entry name" value="YjgF-like"/>
    <property type="match status" value="1"/>
</dbReference>
<dbReference type="CDD" id="cd00448">
    <property type="entry name" value="YjgF_YER057c_UK114_family"/>
    <property type="match status" value="1"/>
</dbReference>
<dbReference type="EMBL" id="CP065682">
    <property type="protein sequence ID" value="QPS32777.1"/>
    <property type="molecule type" value="Genomic_DNA"/>
</dbReference>
<dbReference type="Pfam" id="PF01042">
    <property type="entry name" value="Ribonuc_L-PSP"/>
    <property type="match status" value="1"/>
</dbReference>
<protein>
    <submittedName>
        <fullName evidence="1">Enamine deaminase RidA</fullName>
    </submittedName>
    <submittedName>
        <fullName evidence="2">RidA family protein</fullName>
    </submittedName>
</protein>
<dbReference type="EMBL" id="NCWY01000003">
    <property type="protein sequence ID" value="PAK96664.1"/>
    <property type="molecule type" value="Genomic_DNA"/>
</dbReference>
<dbReference type="AlphaFoldDB" id="A0A269ZFV2"/>
<dbReference type="Gene3D" id="3.30.1330.40">
    <property type="entry name" value="RutC-like"/>
    <property type="match status" value="1"/>
</dbReference>
<dbReference type="Proteomes" id="UP000216867">
    <property type="component" value="Unassembled WGS sequence"/>
</dbReference>
<evidence type="ECO:0000313" key="1">
    <source>
        <dbReference type="EMBL" id="PAK96664.1"/>
    </source>
</evidence>
<dbReference type="Proteomes" id="UP000594979">
    <property type="component" value="Chromosome"/>
</dbReference>
<reference evidence="1 3" key="1">
    <citation type="submission" date="2017-04" db="EMBL/GenBank/DDBJ databases">
        <title>Kefir bacterial isolates.</title>
        <authorList>
            <person name="Kim Y."/>
            <person name="Blasche S."/>
            <person name="Patil K.R."/>
        </authorList>
    </citation>
    <scope>NUCLEOTIDE SEQUENCE [LARGE SCALE GENOMIC DNA]</scope>
    <source>
        <strain evidence="1 3">OG2</strain>
    </source>
</reference>
<sequence length="137" mass="14778">MDGQHDPADVPAAVGGYANAVEVPASRRLLFISGQIPETREGEVPDDVEDQCRLIWQHITSCLRSANMDVTDLVKVTTYLSSRDLAAVNTQVRLDVLGDHRPALTVIIAGIFDPKWKLEIEAVAAAASECSPVPRSG</sequence>
<organism evidence="1 3">
    <name type="scientific">Brevibacterium casei</name>
    <dbReference type="NCBI Taxonomy" id="33889"/>
    <lineage>
        <taxon>Bacteria</taxon>
        <taxon>Bacillati</taxon>
        <taxon>Actinomycetota</taxon>
        <taxon>Actinomycetes</taxon>
        <taxon>Micrococcales</taxon>
        <taxon>Brevibacteriaceae</taxon>
        <taxon>Brevibacterium</taxon>
    </lineage>
</organism>